<dbReference type="Gene3D" id="3.40.50.300">
    <property type="entry name" value="P-loop containing nucleotide triphosphate hydrolases"/>
    <property type="match status" value="1"/>
</dbReference>
<reference evidence="1 2" key="1">
    <citation type="submission" date="2023-06" db="EMBL/GenBank/DDBJ databases">
        <title>Pelomonas sp. APW6 16S ribosomal RNA gene genome sequencing and assembly.</title>
        <authorList>
            <person name="Woo H."/>
        </authorList>
    </citation>
    <scope>NUCLEOTIDE SEQUENCE [LARGE SCALE GENOMIC DNA]</scope>
    <source>
        <strain evidence="1 2">APW6</strain>
    </source>
</reference>
<name>A0ABT7LNB6_9BURK</name>
<comment type="caution">
    <text evidence="1">The sequence shown here is derived from an EMBL/GenBank/DDBJ whole genome shotgun (WGS) entry which is preliminary data.</text>
</comment>
<dbReference type="InterPro" id="IPR027417">
    <property type="entry name" value="P-loop_NTPase"/>
</dbReference>
<dbReference type="SUPFAM" id="SSF52540">
    <property type="entry name" value="P-loop containing nucleoside triphosphate hydrolases"/>
    <property type="match status" value="1"/>
</dbReference>
<evidence type="ECO:0000313" key="2">
    <source>
        <dbReference type="Proteomes" id="UP001238603"/>
    </source>
</evidence>
<gene>
    <name evidence="1" type="ORF">QRD43_20875</name>
</gene>
<accession>A0ABT7LNB6</accession>
<dbReference type="GO" id="GO:0005524">
    <property type="term" value="F:ATP binding"/>
    <property type="evidence" value="ECO:0007669"/>
    <property type="project" value="UniProtKB-KW"/>
</dbReference>
<dbReference type="RefSeq" id="WP_285984444.1">
    <property type="nucleotide sequence ID" value="NZ_JASVDS010000008.1"/>
</dbReference>
<keyword evidence="2" id="KW-1185">Reference proteome</keyword>
<keyword evidence="1" id="KW-0067">ATP-binding</keyword>
<organism evidence="1 2">
    <name type="scientific">Roseateles subflavus</name>
    <dbReference type="NCBI Taxonomy" id="3053353"/>
    <lineage>
        <taxon>Bacteria</taxon>
        <taxon>Pseudomonadati</taxon>
        <taxon>Pseudomonadota</taxon>
        <taxon>Betaproteobacteria</taxon>
        <taxon>Burkholderiales</taxon>
        <taxon>Sphaerotilaceae</taxon>
        <taxon>Roseateles</taxon>
    </lineage>
</organism>
<evidence type="ECO:0000313" key="1">
    <source>
        <dbReference type="EMBL" id="MDL5034369.1"/>
    </source>
</evidence>
<sequence>MSSDATFGAMHAVIQRTEMLSAQLTFGSVNISLAEYATTGLLSMGVGPRGCGKTNVGQVMAEQLSGQGWVAVIFDPEGEMELMYGEAVTDPEDLREKLTSRNTPIIVVRAANASEFVPYGRVVLEVADKLRKPMLVVVDEGQVFSAPRKRSESLGEAVDLINEFADRGRKRAVDLYMTALRYTGSVHRTLFSNTNLTFIGCQNDAAGWSALSPQFKSAGITFGDLNSLAPAEFFCISRFGIEKVKMQMAEALKKVAPAVVQVKRNLPATYSQWDRAMREIPTERLQALSEPVTALLGQIAGLTAQQMMAGQEALVDELECR</sequence>
<dbReference type="EMBL" id="JASVDS010000008">
    <property type="protein sequence ID" value="MDL5034369.1"/>
    <property type="molecule type" value="Genomic_DNA"/>
</dbReference>
<protein>
    <submittedName>
        <fullName evidence="1">ATP-binding protein</fullName>
    </submittedName>
</protein>
<keyword evidence="1" id="KW-0547">Nucleotide-binding</keyword>
<proteinExistence type="predicted"/>
<dbReference type="Proteomes" id="UP001238603">
    <property type="component" value="Unassembled WGS sequence"/>
</dbReference>